<comment type="caution">
    <text evidence="1">The sequence shown here is derived from an EMBL/GenBank/DDBJ whole genome shotgun (WGS) entry which is preliminary data.</text>
</comment>
<name>A0A7W7RSL9_9ACTN</name>
<accession>A0A7W7RSL9</accession>
<proteinExistence type="predicted"/>
<organism evidence="1 2">
    <name type="scientific">Streptosporangium album</name>
    <dbReference type="NCBI Taxonomy" id="47479"/>
    <lineage>
        <taxon>Bacteria</taxon>
        <taxon>Bacillati</taxon>
        <taxon>Actinomycetota</taxon>
        <taxon>Actinomycetes</taxon>
        <taxon>Streptosporangiales</taxon>
        <taxon>Streptosporangiaceae</taxon>
        <taxon>Streptosporangium</taxon>
    </lineage>
</organism>
<protein>
    <submittedName>
        <fullName evidence="1">Uncharacterized protein</fullName>
    </submittedName>
</protein>
<gene>
    <name evidence="1" type="ORF">FHR32_001695</name>
</gene>
<dbReference type="AlphaFoldDB" id="A0A7W7RSL9"/>
<dbReference type="EMBL" id="JACHJU010000001">
    <property type="protein sequence ID" value="MBB4937390.1"/>
    <property type="molecule type" value="Genomic_DNA"/>
</dbReference>
<dbReference type="Proteomes" id="UP000534286">
    <property type="component" value="Unassembled WGS sequence"/>
</dbReference>
<evidence type="ECO:0000313" key="2">
    <source>
        <dbReference type="Proteomes" id="UP000534286"/>
    </source>
</evidence>
<evidence type="ECO:0000313" key="1">
    <source>
        <dbReference type="EMBL" id="MBB4937390.1"/>
    </source>
</evidence>
<reference evidence="1 2" key="1">
    <citation type="submission" date="2020-08" db="EMBL/GenBank/DDBJ databases">
        <title>Sequencing the genomes of 1000 actinobacteria strains.</title>
        <authorList>
            <person name="Klenk H.-P."/>
        </authorList>
    </citation>
    <scope>NUCLEOTIDE SEQUENCE [LARGE SCALE GENOMIC DNA]</scope>
    <source>
        <strain evidence="1 2">DSM 43023</strain>
    </source>
</reference>
<dbReference type="RefSeq" id="WP_184753772.1">
    <property type="nucleotide sequence ID" value="NZ_BAABEK010000029.1"/>
</dbReference>
<keyword evidence="2" id="KW-1185">Reference proteome</keyword>
<sequence>MARREWDRDQRSQAAWLDQAEAGWTVMYGVGGRRFYAIATAQASEPQVVEAR</sequence>